<gene>
    <name evidence="3" type="ORF">C8Z91_28895</name>
</gene>
<protein>
    <recommendedName>
        <fullName evidence="5">Helix-hairpin-helix domain-containing protein</fullName>
    </recommendedName>
</protein>
<sequence length="655" mass="74780">MKRWKLLCFTGLLWMGMCACDAAQAAASSVKESDSFLSYVRPDPSPPFRIVRDTGEKKGEYPIFEYTDDPKTEHLFRDSFMAESVRLFFLAQNLVNRPKETQAQTELRQASHPAYLLLSEREGGFPGTGFYLKQNGEQLDHTGTPYVDLMKSTAASDYLGSMSQIYPHELGHVMYHLLSPDWDRTESRSVDMHYVSLTTDRRVAFDEGFAEHFENVSLDHEPDESRKAGLESSVRQARLTTATMVTGYERDYAWPMRLQLYRAAVPFWYQRFEMLKRHDWVKEGTIRFSTTQPTVGSPGQSIKYRNMGVRYDENKPRNVSEALATEGIVSALFTKLLSSDLKHRYREDTFYSAFLADASRTVDAKAVFTPLQNEYMKIFHVLHKYVNRTDSPLADFVQGYAAEYPDEKETLYRLLGEATGLSTKELEASPTEIWLLNKSHAHSYLAIDEAGSIRMPFYAFDLNAADVSDLMTFPGIGEAEAKAIIQYRDNQSFIRELDELRKIPDLSAEAIQALLDGAYDPNFARESRAQTEQRLGENGLLQRLLTGSLWMLAKFALAWFGVFLLVYYLLVLRKRFELRRTLRIIVTNAVKMSVLVLFALASVLAGQPLLIFAVLGVLFLVIERFLVLRNRPQDKKKEAFCSSLFFSAVLLYSLS</sequence>
<dbReference type="Gene3D" id="1.10.150.280">
    <property type="entry name" value="AF1531-like domain"/>
    <property type="match status" value="1"/>
</dbReference>
<accession>A0A2T6FUW1</accession>
<feature type="transmembrane region" description="Helical" evidence="1">
    <location>
        <begin position="582"/>
        <end position="603"/>
    </location>
</feature>
<dbReference type="AlphaFoldDB" id="A0A2T6FUW1"/>
<dbReference type="PROSITE" id="PS51257">
    <property type="entry name" value="PROKAR_LIPOPROTEIN"/>
    <property type="match status" value="1"/>
</dbReference>
<feature type="transmembrane region" description="Helical" evidence="1">
    <location>
        <begin position="549"/>
        <end position="570"/>
    </location>
</feature>
<comment type="caution">
    <text evidence="3">The sequence shown here is derived from an EMBL/GenBank/DDBJ whole genome shotgun (WGS) entry which is preliminary data.</text>
</comment>
<dbReference type="RefSeq" id="WP_108534317.1">
    <property type="nucleotide sequence ID" value="NZ_PYHP01000078.1"/>
</dbReference>
<organism evidence="3 4">
    <name type="scientific">Paenibacillus elgii</name>
    <dbReference type="NCBI Taxonomy" id="189691"/>
    <lineage>
        <taxon>Bacteria</taxon>
        <taxon>Bacillati</taxon>
        <taxon>Bacillota</taxon>
        <taxon>Bacilli</taxon>
        <taxon>Bacillales</taxon>
        <taxon>Paenibacillaceae</taxon>
        <taxon>Paenibacillus</taxon>
    </lineage>
</organism>
<evidence type="ECO:0000313" key="3">
    <source>
        <dbReference type="EMBL" id="PUA35689.1"/>
    </source>
</evidence>
<name>A0A2T6FUW1_9BACL</name>
<evidence type="ECO:0008006" key="5">
    <source>
        <dbReference type="Google" id="ProtNLM"/>
    </source>
</evidence>
<proteinExistence type="predicted"/>
<dbReference type="SUPFAM" id="SSF47781">
    <property type="entry name" value="RuvA domain 2-like"/>
    <property type="match status" value="1"/>
</dbReference>
<dbReference type="EMBL" id="PYHP01000078">
    <property type="protein sequence ID" value="PUA35689.1"/>
    <property type="molecule type" value="Genomic_DNA"/>
</dbReference>
<feature type="transmembrane region" description="Helical" evidence="1">
    <location>
        <begin position="609"/>
        <end position="627"/>
    </location>
</feature>
<keyword evidence="1" id="KW-0472">Membrane</keyword>
<reference evidence="3 4" key="1">
    <citation type="submission" date="2018-03" db="EMBL/GenBank/DDBJ databases">
        <title>Genome sequence of Paenibacillus elgii strain AC13 an antimicrobial compound producing bacteria.</title>
        <authorList>
            <person name="Kurokawa A.S."/>
            <person name="Araujo J.F."/>
            <person name="Costa R.A."/>
            <person name="Ortega D.B."/>
            <person name="Pires A.S."/>
            <person name="Pappas G.J.Jr."/>
            <person name="Franco O.L."/>
            <person name="Barreto C."/>
            <person name="Magalhaes B.S."/>
            <person name="Kruger R.H."/>
        </authorList>
    </citation>
    <scope>NUCLEOTIDE SEQUENCE [LARGE SCALE GENOMIC DNA]</scope>
    <source>
        <strain evidence="3 4">AC13</strain>
    </source>
</reference>
<evidence type="ECO:0000256" key="1">
    <source>
        <dbReference type="SAM" id="Phobius"/>
    </source>
</evidence>
<dbReference type="Pfam" id="PF12836">
    <property type="entry name" value="HHH_3"/>
    <property type="match status" value="1"/>
</dbReference>
<keyword evidence="1" id="KW-0812">Transmembrane</keyword>
<feature type="chain" id="PRO_5015675677" description="Helix-hairpin-helix domain-containing protein" evidence="2">
    <location>
        <begin position="26"/>
        <end position="655"/>
    </location>
</feature>
<keyword evidence="2" id="KW-0732">Signal</keyword>
<dbReference type="Proteomes" id="UP000244184">
    <property type="component" value="Unassembled WGS sequence"/>
</dbReference>
<dbReference type="InterPro" id="IPR010994">
    <property type="entry name" value="RuvA_2-like"/>
</dbReference>
<keyword evidence="1" id="KW-1133">Transmembrane helix</keyword>
<evidence type="ECO:0000313" key="4">
    <source>
        <dbReference type="Proteomes" id="UP000244184"/>
    </source>
</evidence>
<feature type="signal peptide" evidence="2">
    <location>
        <begin position="1"/>
        <end position="25"/>
    </location>
</feature>
<evidence type="ECO:0000256" key="2">
    <source>
        <dbReference type="SAM" id="SignalP"/>
    </source>
</evidence>